<evidence type="ECO:0000313" key="3">
    <source>
        <dbReference type="Proteomes" id="UP000324222"/>
    </source>
</evidence>
<name>A0A5B7CDT2_PORTR</name>
<accession>A0A5B7CDT2</accession>
<feature type="compositionally biased region" description="Polar residues" evidence="1">
    <location>
        <begin position="11"/>
        <end position="21"/>
    </location>
</feature>
<comment type="caution">
    <text evidence="2">The sequence shown here is derived from an EMBL/GenBank/DDBJ whole genome shotgun (WGS) entry which is preliminary data.</text>
</comment>
<evidence type="ECO:0000313" key="2">
    <source>
        <dbReference type="EMBL" id="MPC07679.1"/>
    </source>
</evidence>
<dbReference type="EMBL" id="VSRR010000006">
    <property type="protein sequence ID" value="MPC07679.1"/>
    <property type="molecule type" value="Genomic_DNA"/>
</dbReference>
<protein>
    <submittedName>
        <fullName evidence="2">Uncharacterized protein</fullName>
    </submittedName>
</protein>
<sequence length="111" mass="12520">MPPLLLRSHCTRPSSSHPYSVQLSDARNNQYSQLFIPFTGSSIDHSLKDLKTTKMTVKTVDVGKRDSTKSYSENTSKKLSEVKHNIKAKKERSNGPPTKASLLENCWYHKG</sequence>
<evidence type="ECO:0000256" key="1">
    <source>
        <dbReference type="SAM" id="MobiDB-lite"/>
    </source>
</evidence>
<proteinExistence type="predicted"/>
<feature type="region of interest" description="Disordered" evidence="1">
    <location>
        <begin position="1"/>
        <end position="21"/>
    </location>
</feature>
<reference evidence="2 3" key="1">
    <citation type="submission" date="2019-05" db="EMBL/GenBank/DDBJ databases">
        <title>Another draft genome of Portunus trituberculatus and its Hox gene families provides insights of decapod evolution.</title>
        <authorList>
            <person name="Jeong J.-H."/>
            <person name="Song I."/>
            <person name="Kim S."/>
            <person name="Choi T."/>
            <person name="Kim D."/>
            <person name="Ryu S."/>
            <person name="Kim W."/>
        </authorList>
    </citation>
    <scope>NUCLEOTIDE SEQUENCE [LARGE SCALE GENOMIC DNA]</scope>
    <source>
        <tissue evidence="2">Muscle</tissue>
    </source>
</reference>
<dbReference type="OrthoDB" id="18087at2759"/>
<dbReference type="Proteomes" id="UP000324222">
    <property type="component" value="Unassembled WGS sequence"/>
</dbReference>
<dbReference type="AlphaFoldDB" id="A0A5B7CDT2"/>
<gene>
    <name evidence="2" type="ORF">E2C01_000244</name>
</gene>
<organism evidence="2 3">
    <name type="scientific">Portunus trituberculatus</name>
    <name type="common">Swimming crab</name>
    <name type="synonym">Neptunus trituberculatus</name>
    <dbReference type="NCBI Taxonomy" id="210409"/>
    <lineage>
        <taxon>Eukaryota</taxon>
        <taxon>Metazoa</taxon>
        <taxon>Ecdysozoa</taxon>
        <taxon>Arthropoda</taxon>
        <taxon>Crustacea</taxon>
        <taxon>Multicrustacea</taxon>
        <taxon>Malacostraca</taxon>
        <taxon>Eumalacostraca</taxon>
        <taxon>Eucarida</taxon>
        <taxon>Decapoda</taxon>
        <taxon>Pleocyemata</taxon>
        <taxon>Brachyura</taxon>
        <taxon>Eubrachyura</taxon>
        <taxon>Portunoidea</taxon>
        <taxon>Portunidae</taxon>
        <taxon>Portuninae</taxon>
        <taxon>Portunus</taxon>
    </lineage>
</organism>
<keyword evidence="3" id="KW-1185">Reference proteome</keyword>